<evidence type="ECO:0000313" key="3">
    <source>
        <dbReference type="Proteomes" id="UP000245462"/>
    </source>
</evidence>
<evidence type="ECO:0000313" key="2">
    <source>
        <dbReference type="EMBL" id="PVZ05911.1"/>
    </source>
</evidence>
<keyword evidence="1" id="KW-0472">Membrane</keyword>
<keyword evidence="1" id="KW-1133">Transmembrane helix</keyword>
<comment type="caution">
    <text evidence="2">The sequence shown here is derived from an EMBL/GenBank/DDBJ whole genome shotgun (WGS) entry which is preliminary data.</text>
</comment>
<organism evidence="2 3">
    <name type="scientific">Porphyromonas loveana</name>
    <dbReference type="NCBI Taxonomy" id="1884669"/>
    <lineage>
        <taxon>Bacteria</taxon>
        <taxon>Pseudomonadati</taxon>
        <taxon>Bacteroidota</taxon>
        <taxon>Bacteroidia</taxon>
        <taxon>Bacteroidales</taxon>
        <taxon>Porphyromonadaceae</taxon>
        <taxon>Porphyromonas</taxon>
    </lineage>
</organism>
<dbReference type="Proteomes" id="UP000245462">
    <property type="component" value="Unassembled WGS sequence"/>
</dbReference>
<keyword evidence="1" id="KW-0812">Transmembrane</keyword>
<dbReference type="AlphaFoldDB" id="A0A2U1F163"/>
<proteinExistence type="predicted"/>
<reference evidence="2 3" key="1">
    <citation type="submission" date="2018-04" db="EMBL/GenBank/DDBJ databases">
        <title>Genomic Encyclopedia of Type Strains, Phase IV (KMG-IV): sequencing the most valuable type-strain genomes for metagenomic binning, comparative biology and taxonomic classification.</title>
        <authorList>
            <person name="Goeker M."/>
        </authorList>
    </citation>
    <scope>NUCLEOTIDE SEQUENCE [LARGE SCALE GENOMIC DNA]</scope>
    <source>
        <strain evidence="2 3">DSM 28520</strain>
    </source>
</reference>
<protein>
    <submittedName>
        <fullName evidence="2">Uncharacterized protein</fullName>
    </submittedName>
</protein>
<sequence length="61" mass="6898">MKTPKSRFSRIIMSLMLLIVIAGIIAYLVLPRPEQRQIVLMGGALLILNLVLMQFFLGKNL</sequence>
<dbReference type="EMBL" id="QEKY01000024">
    <property type="protein sequence ID" value="PVZ05911.1"/>
    <property type="molecule type" value="Genomic_DNA"/>
</dbReference>
<feature type="transmembrane region" description="Helical" evidence="1">
    <location>
        <begin position="36"/>
        <end position="57"/>
    </location>
</feature>
<name>A0A2U1F163_9PORP</name>
<feature type="transmembrane region" description="Helical" evidence="1">
    <location>
        <begin position="12"/>
        <end position="30"/>
    </location>
</feature>
<dbReference type="RefSeq" id="WP_116680066.1">
    <property type="nucleotide sequence ID" value="NZ_JBGXZY010000121.1"/>
</dbReference>
<evidence type="ECO:0000256" key="1">
    <source>
        <dbReference type="SAM" id="Phobius"/>
    </source>
</evidence>
<gene>
    <name evidence="2" type="ORF">C7382_12418</name>
</gene>
<dbReference type="GeneID" id="94551531"/>
<keyword evidence="3" id="KW-1185">Reference proteome</keyword>
<dbReference type="OrthoDB" id="1014539at2"/>
<accession>A0A2U1F163</accession>